<feature type="domain" description="MoaB/Mog" evidence="2">
    <location>
        <begin position="4"/>
        <end position="171"/>
    </location>
</feature>
<dbReference type="RefSeq" id="WP_150457289.1">
    <property type="nucleotide sequence ID" value="NZ_VYKK01000005.1"/>
</dbReference>
<dbReference type="InterPro" id="IPR008136">
    <property type="entry name" value="CinA_C"/>
</dbReference>
<dbReference type="NCBIfam" id="TIGR00200">
    <property type="entry name" value="cinA_nterm"/>
    <property type="match status" value="1"/>
</dbReference>
<dbReference type="InterPro" id="IPR036425">
    <property type="entry name" value="MoaB/Mog-like_dom_sf"/>
</dbReference>
<proteinExistence type="inferred from homology"/>
<protein>
    <recommendedName>
        <fullName evidence="1">Putative competence-damage inducible protein</fullName>
    </recommendedName>
</protein>
<dbReference type="Gene3D" id="3.90.950.20">
    <property type="entry name" value="CinA-like"/>
    <property type="match status" value="1"/>
</dbReference>
<dbReference type="Proteomes" id="UP000367750">
    <property type="component" value="Unassembled WGS sequence"/>
</dbReference>
<dbReference type="InterPro" id="IPR050101">
    <property type="entry name" value="CinA"/>
</dbReference>
<dbReference type="CDD" id="cd00885">
    <property type="entry name" value="cinA"/>
    <property type="match status" value="1"/>
</dbReference>
<reference evidence="3 4" key="1">
    <citation type="submission" date="2019-09" db="EMBL/GenBank/DDBJ databases">
        <title>Bacillus ochoae sp. nov., Paenibacillus whitsoniae sp. nov., Paenibacillus spiritus sp. nov. Isolated from the Mars Exploration Rover during spacecraft assembly.</title>
        <authorList>
            <person name="Seuylemezian A."/>
            <person name="Vaishampayan P."/>
        </authorList>
    </citation>
    <scope>NUCLEOTIDE SEQUENCE [LARGE SCALE GENOMIC DNA]</scope>
    <source>
        <strain evidence="3 4">MER_111</strain>
    </source>
</reference>
<dbReference type="InterPro" id="IPR008135">
    <property type="entry name" value="Competence-induced_CinA"/>
</dbReference>
<dbReference type="PANTHER" id="PTHR13939:SF0">
    <property type="entry name" value="NMN AMIDOHYDROLASE-LIKE PROTEIN YFAY"/>
    <property type="match status" value="1"/>
</dbReference>
<organism evidence="3 4">
    <name type="scientific">Paenibacillus spiritus</name>
    <dbReference type="NCBI Taxonomy" id="2496557"/>
    <lineage>
        <taxon>Bacteria</taxon>
        <taxon>Bacillati</taxon>
        <taxon>Bacillota</taxon>
        <taxon>Bacilli</taxon>
        <taxon>Bacillales</taxon>
        <taxon>Paenibacillaceae</taxon>
        <taxon>Paenibacillus</taxon>
    </lineage>
</organism>
<dbReference type="Gene3D" id="3.30.70.2860">
    <property type="match status" value="1"/>
</dbReference>
<dbReference type="SUPFAM" id="SSF142433">
    <property type="entry name" value="CinA-like"/>
    <property type="match status" value="1"/>
</dbReference>
<evidence type="ECO:0000259" key="2">
    <source>
        <dbReference type="SMART" id="SM00852"/>
    </source>
</evidence>
<dbReference type="InterPro" id="IPR041424">
    <property type="entry name" value="CinA_KH"/>
</dbReference>
<dbReference type="NCBIfam" id="NF001813">
    <property type="entry name" value="PRK00549.1"/>
    <property type="match status" value="1"/>
</dbReference>
<dbReference type="Pfam" id="PF02464">
    <property type="entry name" value="CinA"/>
    <property type="match status" value="1"/>
</dbReference>
<name>A0A5J5GF87_9BACL</name>
<evidence type="ECO:0000313" key="4">
    <source>
        <dbReference type="Proteomes" id="UP000367750"/>
    </source>
</evidence>
<evidence type="ECO:0000256" key="1">
    <source>
        <dbReference type="HAMAP-Rule" id="MF_00226"/>
    </source>
</evidence>
<dbReference type="AlphaFoldDB" id="A0A5J5GF87"/>
<comment type="caution">
    <text evidence="3">The sequence shown here is derived from an EMBL/GenBank/DDBJ whole genome shotgun (WGS) entry which is preliminary data.</text>
</comment>
<dbReference type="SUPFAM" id="SSF53218">
    <property type="entry name" value="Molybdenum cofactor biosynthesis proteins"/>
    <property type="match status" value="1"/>
</dbReference>
<dbReference type="NCBIfam" id="TIGR00199">
    <property type="entry name" value="PncC_domain"/>
    <property type="match status" value="1"/>
</dbReference>
<keyword evidence="4" id="KW-1185">Reference proteome</keyword>
<dbReference type="NCBIfam" id="TIGR00177">
    <property type="entry name" value="molyb_syn"/>
    <property type="match status" value="1"/>
</dbReference>
<gene>
    <name evidence="1" type="primary">cinA</name>
    <name evidence="3" type="ORF">F4V43_05770</name>
</gene>
<dbReference type="PIRSF" id="PIRSF006728">
    <property type="entry name" value="CinA"/>
    <property type="match status" value="1"/>
</dbReference>
<dbReference type="EMBL" id="VYKK01000005">
    <property type="protein sequence ID" value="KAA9006458.1"/>
    <property type="molecule type" value="Genomic_DNA"/>
</dbReference>
<dbReference type="Gene3D" id="3.40.980.10">
    <property type="entry name" value="MoaB/Mog-like domain"/>
    <property type="match status" value="1"/>
</dbReference>
<evidence type="ECO:0000313" key="3">
    <source>
        <dbReference type="EMBL" id="KAA9006458.1"/>
    </source>
</evidence>
<dbReference type="SMART" id="SM00852">
    <property type="entry name" value="MoCF_biosynth"/>
    <property type="match status" value="1"/>
</dbReference>
<dbReference type="HAMAP" id="MF_00226_B">
    <property type="entry name" value="CinA_B"/>
    <property type="match status" value="1"/>
</dbReference>
<dbReference type="Pfam" id="PF00994">
    <property type="entry name" value="MoCF_biosynth"/>
    <property type="match status" value="1"/>
</dbReference>
<dbReference type="PANTHER" id="PTHR13939">
    <property type="entry name" value="NICOTINAMIDE-NUCLEOTIDE AMIDOHYDROLASE PNCC"/>
    <property type="match status" value="1"/>
</dbReference>
<dbReference type="InterPro" id="IPR036653">
    <property type="entry name" value="CinA-like_C"/>
</dbReference>
<dbReference type="OrthoDB" id="9801454at2"/>
<comment type="similarity">
    <text evidence="1">Belongs to the CinA family.</text>
</comment>
<sequence>MKAEIIAVGTELLLGQIVNSNARFLSLELAALGIDVYFQTVVGDNPARLQEAVEIARGRADILLFTGGIGPTEDDLTKETLAAVLGRDLHTDRIAMDQVERFFTDRGREMTENNRKQALMIDGATPLPNGTGLAVGLALAENGRFYIVLPGPPREMEPMFTEQAKPWLLQHALTDEMPLYSKMLKFAGIGESQLETRLIDLIRNQTDPTIAPYAKEGEVTIRISTKAPGEREAMEKLGKLQDKIQALLPEHMYADIDVPLEKIIVDWMADAGLTVSAAESCTGGLLMSSITSVPGSASMFLGGVVCYSNEMKQKLLNVPKDYLEGPDAPGAVSREVAEVLAEQVRMLTDTDFGLSITGVAGPAYSERKPVGLVYIGIAERGGRTEVFELNLSGNRETIRIRSVKSILYRLWRRLEEREDVETPLGGSDLA</sequence>
<dbReference type="InterPro" id="IPR001453">
    <property type="entry name" value="MoaB/Mog_dom"/>
</dbReference>
<dbReference type="Pfam" id="PF18146">
    <property type="entry name" value="CinA_KH"/>
    <property type="match status" value="1"/>
</dbReference>
<accession>A0A5J5GF87</accession>